<dbReference type="InterPro" id="IPR000001">
    <property type="entry name" value="Kringle"/>
</dbReference>
<dbReference type="InterPro" id="IPR038178">
    <property type="entry name" value="Kringle_sf"/>
</dbReference>
<keyword evidence="4 5" id="KW-0645">Protease</keyword>
<dbReference type="InterPro" id="IPR034035">
    <property type="entry name" value="Astacin-like_dom"/>
</dbReference>
<feature type="disulfide bond" evidence="3">
    <location>
        <begin position="389"/>
        <end position="428"/>
    </location>
</feature>
<comment type="cofactor">
    <cofactor evidence="4 5">
        <name>Zn(2+)</name>
        <dbReference type="ChEBI" id="CHEBI:29105"/>
    </cofactor>
    <text evidence="4 5">Binds 1 zinc ion per subunit.</text>
</comment>
<dbReference type="AlphaFoldDB" id="A0A7M5UH14"/>
<dbReference type="OrthoDB" id="291007at2759"/>
<dbReference type="EnsemblMetazoa" id="CLYHEMT000979.1">
    <property type="protein sequence ID" value="CLYHEMP000979.1"/>
    <property type="gene ID" value="CLYHEMG000979"/>
</dbReference>
<dbReference type="SUPFAM" id="SSF55486">
    <property type="entry name" value="Metalloproteases ('zincins'), catalytic domain"/>
    <property type="match status" value="1"/>
</dbReference>
<dbReference type="PRINTS" id="PR00018">
    <property type="entry name" value="KRINGLE"/>
</dbReference>
<evidence type="ECO:0000313" key="9">
    <source>
        <dbReference type="EnsemblMetazoa" id="CLYHEMP000979.1"/>
    </source>
</evidence>
<dbReference type="PANTHER" id="PTHR10127">
    <property type="entry name" value="DISCOIDIN, CUB, EGF, LAMININ , AND ZINC METALLOPROTEASE DOMAIN CONTAINING"/>
    <property type="match status" value="1"/>
</dbReference>
<dbReference type="PROSITE" id="PS00021">
    <property type="entry name" value="KRINGLE_1"/>
    <property type="match status" value="1"/>
</dbReference>
<dbReference type="GO" id="GO:0006508">
    <property type="term" value="P:proteolysis"/>
    <property type="evidence" value="ECO:0007669"/>
    <property type="project" value="UniProtKB-KW"/>
</dbReference>
<evidence type="ECO:0000259" key="7">
    <source>
        <dbReference type="PROSITE" id="PS50070"/>
    </source>
</evidence>
<feature type="binding site" evidence="4">
    <location>
        <position position="245"/>
    </location>
    <ligand>
        <name>Zn(2+)</name>
        <dbReference type="ChEBI" id="CHEBI:29105"/>
        <note>catalytic</note>
    </ligand>
</feature>
<keyword evidence="4 5" id="KW-0862">Zinc</keyword>
<dbReference type="SMART" id="SM00235">
    <property type="entry name" value="ZnMc"/>
    <property type="match status" value="1"/>
</dbReference>
<dbReference type="PROSITE" id="PS50070">
    <property type="entry name" value="KRINGLE_2"/>
    <property type="match status" value="1"/>
</dbReference>
<keyword evidence="2 3" id="KW-1015">Disulfide bond</keyword>
<keyword evidence="10" id="KW-1185">Reference proteome</keyword>
<feature type="domain" description="Peptidase M12A" evidence="8">
    <location>
        <begin position="122"/>
        <end position="355"/>
    </location>
</feature>
<feature type="domain" description="Kringle" evidence="7">
    <location>
        <begin position="372"/>
        <end position="449"/>
    </location>
</feature>
<keyword evidence="1 3" id="KW-0420">Kringle</keyword>
<feature type="signal peptide" evidence="5">
    <location>
        <begin position="1"/>
        <end position="19"/>
    </location>
</feature>
<dbReference type="CDD" id="cd00108">
    <property type="entry name" value="KR"/>
    <property type="match status" value="1"/>
</dbReference>
<dbReference type="PROSITE" id="PS51864">
    <property type="entry name" value="ASTACIN"/>
    <property type="match status" value="1"/>
</dbReference>
<reference evidence="9" key="1">
    <citation type="submission" date="2021-01" db="UniProtKB">
        <authorList>
            <consortium name="EnsemblMetazoa"/>
        </authorList>
    </citation>
    <scope>IDENTIFICATION</scope>
</reference>
<protein>
    <recommendedName>
        <fullName evidence="5">Metalloendopeptidase</fullName>
        <ecNumber evidence="5">3.4.24.-</ecNumber>
    </recommendedName>
</protein>
<dbReference type="CDD" id="cd04280">
    <property type="entry name" value="ZnMc_astacin_like"/>
    <property type="match status" value="1"/>
</dbReference>
<evidence type="ECO:0000259" key="8">
    <source>
        <dbReference type="PROSITE" id="PS51864"/>
    </source>
</evidence>
<dbReference type="GeneID" id="136799432"/>
<feature type="chain" id="PRO_5029938984" description="Metalloendopeptidase" evidence="5">
    <location>
        <begin position="20"/>
        <end position="452"/>
    </location>
</feature>
<keyword evidence="4 5" id="KW-0479">Metal-binding</keyword>
<proteinExistence type="predicted"/>
<dbReference type="Proteomes" id="UP000594262">
    <property type="component" value="Unplaced"/>
</dbReference>
<feature type="binding site" evidence="4">
    <location>
        <position position="249"/>
    </location>
    <ligand>
        <name>Zn(2+)</name>
        <dbReference type="ChEBI" id="CHEBI:29105"/>
        <note>catalytic</note>
    </ligand>
</feature>
<keyword evidence="4 5" id="KW-0482">Metalloprotease</keyword>
<dbReference type="Gene3D" id="3.40.390.10">
    <property type="entry name" value="Collagenase (Catalytic Domain)"/>
    <property type="match status" value="1"/>
</dbReference>
<dbReference type="EC" id="3.4.24.-" evidence="5"/>
<evidence type="ECO:0000256" key="5">
    <source>
        <dbReference type="RuleBase" id="RU361183"/>
    </source>
</evidence>
<feature type="active site" evidence="4">
    <location>
        <position position="246"/>
    </location>
</feature>
<evidence type="ECO:0000256" key="2">
    <source>
        <dbReference type="ARBA" id="ARBA00023157"/>
    </source>
</evidence>
<dbReference type="InterPro" id="IPR013806">
    <property type="entry name" value="Kringle-like"/>
</dbReference>
<evidence type="ECO:0000313" key="10">
    <source>
        <dbReference type="Proteomes" id="UP000594262"/>
    </source>
</evidence>
<dbReference type="PANTHER" id="PTHR10127:SF775">
    <property type="entry name" value="METALLOENDOPEPTIDASE"/>
    <property type="match status" value="1"/>
</dbReference>
<name>A0A7M5UH14_9CNID</name>
<dbReference type="InterPro" id="IPR024079">
    <property type="entry name" value="MetalloPept_cat_dom_sf"/>
</dbReference>
<sequence length="452" mass="53222">MLWLTLCMVMVTLLQTIDAAPVRVHRSADFDESEDWDNFDLEGDFEGPSYDDPSQYMKPKNQKDDEKDNEDVWKLNLNITKNVKDDSFFESDIRLDLLQKLHVKTNQIYDGIDGRSSRKKRAARTDELYLWKHNTVYYKIDKGFTRDTRIEIKRGIKHWKKNLKGCLKFIRIDRLTPKEQAEIRHKHFKGGPIEHILFTKTDTGCWSQVGRTDTHLNGDTSRKYVPGQQLISIGDGCGEKGTVIHEIGHAVGFWHEQSRRDRDEYVKIVRNNILPGQQQQFIRITNEQVDSMGYAYDYWSIMHYGSHFFSKNERQTIKVVKKYRSLSPNMQAQLGQREALSYLDIAQVRAMYKCNKLPSTESKETCALRSSKGRDYRGTLDYTESGVMCQPWNRNYPHKHDYDLNNKEDDLKYNYCRNPQGDRERPWCYTTLADKDNNPRWEYCDIQLCNDS</sequence>
<accession>A0A7M5UH14</accession>
<dbReference type="Pfam" id="PF00051">
    <property type="entry name" value="Kringle"/>
    <property type="match status" value="1"/>
</dbReference>
<feature type="binding site" evidence="4">
    <location>
        <position position="255"/>
    </location>
    <ligand>
        <name>Zn(2+)</name>
        <dbReference type="ChEBI" id="CHEBI:29105"/>
        <note>catalytic</note>
    </ligand>
</feature>
<dbReference type="RefSeq" id="XP_066912241.1">
    <property type="nucleotide sequence ID" value="XM_067056140.1"/>
</dbReference>
<evidence type="ECO:0000256" key="1">
    <source>
        <dbReference type="ARBA" id="ARBA00022572"/>
    </source>
</evidence>
<dbReference type="SMART" id="SM00130">
    <property type="entry name" value="KR"/>
    <property type="match status" value="1"/>
</dbReference>
<evidence type="ECO:0000256" key="4">
    <source>
        <dbReference type="PROSITE-ProRule" id="PRU01211"/>
    </source>
</evidence>
<feature type="region of interest" description="Disordered" evidence="6">
    <location>
        <begin position="47"/>
        <end position="67"/>
    </location>
</feature>
<dbReference type="PRINTS" id="PR00480">
    <property type="entry name" value="ASTACIN"/>
</dbReference>
<evidence type="ECO:0000256" key="3">
    <source>
        <dbReference type="PROSITE-ProRule" id="PRU00121"/>
    </source>
</evidence>
<dbReference type="GO" id="GO:0008270">
    <property type="term" value="F:zinc ion binding"/>
    <property type="evidence" value="ECO:0007669"/>
    <property type="project" value="UniProtKB-UniRule"/>
</dbReference>
<dbReference type="InterPro" id="IPR006026">
    <property type="entry name" value="Peptidase_Metallo"/>
</dbReference>
<dbReference type="GO" id="GO:0004222">
    <property type="term" value="F:metalloendopeptidase activity"/>
    <property type="evidence" value="ECO:0007669"/>
    <property type="project" value="UniProtKB-UniRule"/>
</dbReference>
<organism evidence="9 10">
    <name type="scientific">Clytia hemisphaerica</name>
    <dbReference type="NCBI Taxonomy" id="252671"/>
    <lineage>
        <taxon>Eukaryota</taxon>
        <taxon>Metazoa</taxon>
        <taxon>Cnidaria</taxon>
        <taxon>Hydrozoa</taxon>
        <taxon>Hydroidolina</taxon>
        <taxon>Leptothecata</taxon>
        <taxon>Obeliida</taxon>
        <taxon>Clytiidae</taxon>
        <taxon>Clytia</taxon>
    </lineage>
</organism>
<dbReference type="Pfam" id="PF01400">
    <property type="entry name" value="Astacin"/>
    <property type="match status" value="1"/>
</dbReference>
<keyword evidence="4 5" id="KW-0378">Hydrolase</keyword>
<dbReference type="InterPro" id="IPR018056">
    <property type="entry name" value="Kringle_CS"/>
</dbReference>
<dbReference type="Gene3D" id="2.40.20.10">
    <property type="entry name" value="Plasminogen Kringle 4"/>
    <property type="match status" value="1"/>
</dbReference>
<evidence type="ECO:0000256" key="6">
    <source>
        <dbReference type="SAM" id="MobiDB-lite"/>
    </source>
</evidence>
<dbReference type="InterPro" id="IPR001506">
    <property type="entry name" value="Peptidase_M12A"/>
</dbReference>
<comment type="caution">
    <text evidence="3">Lacks conserved residue(s) required for the propagation of feature annotation.</text>
</comment>
<dbReference type="SUPFAM" id="SSF57440">
    <property type="entry name" value="Kringle-like"/>
    <property type="match status" value="1"/>
</dbReference>
<keyword evidence="5" id="KW-0732">Signal</keyword>